<feature type="modified residue" description="4-aspartylphosphate" evidence="2">
    <location>
        <position position="58"/>
    </location>
</feature>
<keyword evidence="5" id="KW-1185">Reference proteome</keyword>
<dbReference type="RefSeq" id="WP_171098222.1">
    <property type="nucleotide sequence ID" value="NZ_CP053084.1"/>
</dbReference>
<dbReference type="PROSITE" id="PS50110">
    <property type="entry name" value="RESPONSE_REGULATORY"/>
    <property type="match status" value="1"/>
</dbReference>
<dbReference type="InterPro" id="IPR011006">
    <property type="entry name" value="CheY-like_superfamily"/>
</dbReference>
<organism evidence="4 5">
    <name type="scientific">Limnobacter profundi</name>
    <dbReference type="NCBI Taxonomy" id="2732163"/>
    <lineage>
        <taxon>Bacteria</taxon>
        <taxon>Pseudomonadati</taxon>
        <taxon>Pseudomonadota</taxon>
        <taxon>Betaproteobacteria</taxon>
        <taxon>Burkholderiales</taxon>
        <taxon>Burkholderiaceae</taxon>
        <taxon>Limnobacter</taxon>
    </lineage>
</organism>
<protein>
    <submittedName>
        <fullName evidence="4">Response regulator</fullName>
    </submittedName>
</protein>
<evidence type="ECO:0000313" key="4">
    <source>
        <dbReference type="EMBL" id="QJR29052.1"/>
    </source>
</evidence>
<feature type="domain" description="Response regulatory" evidence="3">
    <location>
        <begin position="3"/>
        <end position="125"/>
    </location>
</feature>
<reference evidence="4 5" key="1">
    <citation type="submission" date="2020-05" db="EMBL/GenBank/DDBJ databases">
        <title>Compete genome of Limnobacter sp. SAORIC-580.</title>
        <authorList>
            <person name="Song J."/>
            <person name="Cho J.-C."/>
        </authorList>
    </citation>
    <scope>NUCLEOTIDE SEQUENCE [LARGE SCALE GENOMIC DNA]</scope>
    <source>
        <strain evidence="4 5">SAORIC-580</strain>
    </source>
</reference>
<dbReference type="SUPFAM" id="SSF52172">
    <property type="entry name" value="CheY-like"/>
    <property type="match status" value="1"/>
</dbReference>
<dbReference type="InterPro" id="IPR001789">
    <property type="entry name" value="Sig_transdc_resp-reg_receiver"/>
</dbReference>
<evidence type="ECO:0000313" key="5">
    <source>
        <dbReference type="Proteomes" id="UP000501130"/>
    </source>
</evidence>
<evidence type="ECO:0000259" key="3">
    <source>
        <dbReference type="PROSITE" id="PS50110"/>
    </source>
</evidence>
<sequence length="150" mass="16799">MPRVMIVEDDLTILSNLSQLLQLSGLDVMEAHDGQEALRLLLECRVHDAGLPKMIVSDLMMPNMDGFDLLRAVRGDVYFKTLPFVLLSARSDASDLQQAFALGANDYLIKPFEVEQLMEVIRYHLSHSEGRKGDPLAGKDCTADTDFFLE</sequence>
<name>A0ABX6N3U0_9BURK</name>
<dbReference type="EMBL" id="CP053084">
    <property type="protein sequence ID" value="QJR29052.1"/>
    <property type="molecule type" value="Genomic_DNA"/>
</dbReference>
<dbReference type="PANTHER" id="PTHR44591:SF3">
    <property type="entry name" value="RESPONSE REGULATORY DOMAIN-CONTAINING PROTEIN"/>
    <property type="match status" value="1"/>
</dbReference>
<keyword evidence="1 2" id="KW-0597">Phosphoprotein</keyword>
<accession>A0ABX6N3U0</accession>
<dbReference type="InterPro" id="IPR050595">
    <property type="entry name" value="Bact_response_regulator"/>
</dbReference>
<gene>
    <name evidence="4" type="ORF">HKT17_04690</name>
</gene>
<dbReference type="Pfam" id="PF00072">
    <property type="entry name" value="Response_reg"/>
    <property type="match status" value="1"/>
</dbReference>
<proteinExistence type="predicted"/>
<dbReference type="Proteomes" id="UP000501130">
    <property type="component" value="Chromosome"/>
</dbReference>
<dbReference type="SMART" id="SM00448">
    <property type="entry name" value="REC"/>
    <property type="match status" value="1"/>
</dbReference>
<evidence type="ECO:0000256" key="2">
    <source>
        <dbReference type="PROSITE-ProRule" id="PRU00169"/>
    </source>
</evidence>
<dbReference type="PANTHER" id="PTHR44591">
    <property type="entry name" value="STRESS RESPONSE REGULATOR PROTEIN 1"/>
    <property type="match status" value="1"/>
</dbReference>
<dbReference type="Gene3D" id="3.40.50.2300">
    <property type="match status" value="1"/>
</dbReference>
<evidence type="ECO:0000256" key="1">
    <source>
        <dbReference type="ARBA" id="ARBA00022553"/>
    </source>
</evidence>